<dbReference type="EMBL" id="RQYS01000007">
    <property type="protein sequence ID" value="RRD62665.1"/>
    <property type="molecule type" value="Genomic_DNA"/>
</dbReference>
<reference evidence="2 3" key="1">
    <citation type="submission" date="2018-11" db="EMBL/GenBank/DDBJ databases">
        <title>Genomes From Bacteria Associated with the Canine Oral Cavity: a Test Case for Automated Genome-Based Taxonomic Assignment.</title>
        <authorList>
            <person name="Coil D.A."/>
            <person name="Jospin G."/>
            <person name="Darling A.E."/>
            <person name="Wallis C."/>
            <person name="Davis I.J."/>
            <person name="Harris S."/>
            <person name="Eisen J.A."/>
            <person name="Holcombe L.J."/>
            <person name="O'Flynn C."/>
        </authorList>
    </citation>
    <scope>NUCLEOTIDE SEQUENCE [LARGE SCALE GENOMIC DNA]</scope>
    <source>
        <strain evidence="2 3">OH2617_COT-023</strain>
    </source>
</reference>
<feature type="domain" description="PPM-type phosphatase" evidence="1">
    <location>
        <begin position="4"/>
        <end position="247"/>
    </location>
</feature>
<sequence length="257" mass="28886">MNITLGMPYAICERGKRPNNEDAIFPSSSQTIERSQRLFVVCDGVGGAEKGEIASSLACESFQIFFSTFMEEDATDDLIRKAVRYTEVRFDEYISAHPEAEGMATTLTMLYFGNKGVTAAHIGDSRIYQFRNGKPVFRTEDHSLVNFWVKTGKITQEEALHHPQKNIITRAITGSANPTEADIAFLTDIQPNDCFLMCTDGVTDCLSDKVLSSLFTRPYMSEKIKDTLVETCYEKAHDNYSFYLLPVLKVQNSSSYN</sequence>
<dbReference type="InterPro" id="IPR001932">
    <property type="entry name" value="PPM-type_phosphatase-like_dom"/>
</dbReference>
<dbReference type="CDD" id="cd00143">
    <property type="entry name" value="PP2Cc"/>
    <property type="match status" value="1"/>
</dbReference>
<evidence type="ECO:0000313" key="2">
    <source>
        <dbReference type="EMBL" id="RRD62665.1"/>
    </source>
</evidence>
<proteinExistence type="predicted"/>
<protein>
    <submittedName>
        <fullName evidence="2">Serine/threonine-protein phosphatase</fullName>
    </submittedName>
</protein>
<name>A0A3P1XVX2_TANFO</name>
<dbReference type="AlphaFoldDB" id="A0A3P1XVX2"/>
<comment type="caution">
    <text evidence="2">The sequence shown here is derived from an EMBL/GenBank/DDBJ whole genome shotgun (WGS) entry which is preliminary data.</text>
</comment>
<dbReference type="Proteomes" id="UP000278609">
    <property type="component" value="Unassembled WGS sequence"/>
</dbReference>
<dbReference type="Gene3D" id="3.60.40.10">
    <property type="entry name" value="PPM-type phosphatase domain"/>
    <property type="match status" value="1"/>
</dbReference>
<dbReference type="SUPFAM" id="SSF81606">
    <property type="entry name" value="PP2C-like"/>
    <property type="match status" value="1"/>
</dbReference>
<evidence type="ECO:0000313" key="3">
    <source>
        <dbReference type="Proteomes" id="UP000278609"/>
    </source>
</evidence>
<evidence type="ECO:0000259" key="1">
    <source>
        <dbReference type="PROSITE" id="PS51746"/>
    </source>
</evidence>
<dbReference type="SMART" id="SM00332">
    <property type="entry name" value="PP2Cc"/>
    <property type="match status" value="1"/>
</dbReference>
<organism evidence="2 3">
    <name type="scientific">Tannerella forsythia</name>
    <name type="common">Bacteroides forsythus</name>
    <dbReference type="NCBI Taxonomy" id="28112"/>
    <lineage>
        <taxon>Bacteria</taxon>
        <taxon>Pseudomonadati</taxon>
        <taxon>Bacteroidota</taxon>
        <taxon>Bacteroidia</taxon>
        <taxon>Bacteroidales</taxon>
        <taxon>Tannerellaceae</taxon>
        <taxon>Tannerella</taxon>
    </lineage>
</organism>
<dbReference type="RefSeq" id="WP_124750675.1">
    <property type="nucleotide sequence ID" value="NZ_RQYS01000007.1"/>
</dbReference>
<dbReference type="PROSITE" id="PS51746">
    <property type="entry name" value="PPM_2"/>
    <property type="match status" value="1"/>
</dbReference>
<gene>
    <name evidence="2" type="ORF">EII40_02340</name>
</gene>
<dbReference type="Pfam" id="PF13672">
    <property type="entry name" value="PP2C_2"/>
    <property type="match status" value="1"/>
</dbReference>
<accession>A0A3P1XVX2</accession>
<dbReference type="InterPro" id="IPR036457">
    <property type="entry name" value="PPM-type-like_dom_sf"/>
</dbReference>
<dbReference type="SMART" id="SM00331">
    <property type="entry name" value="PP2C_SIG"/>
    <property type="match status" value="1"/>
</dbReference>
<dbReference type="OrthoDB" id="9801841at2"/>